<protein>
    <submittedName>
        <fullName evidence="1">Uncharacterized protein</fullName>
    </submittedName>
</protein>
<dbReference type="EMBL" id="MN740152">
    <property type="protein sequence ID" value="QHT89995.1"/>
    <property type="molecule type" value="Genomic_DNA"/>
</dbReference>
<evidence type="ECO:0000313" key="1">
    <source>
        <dbReference type="EMBL" id="QHT89995.1"/>
    </source>
</evidence>
<accession>A0A6C0IC70</accession>
<sequence length="306" mass="34726">MDELSLCFRGPRGAGKRTYLLDCLETICKKRGLPWNIQYKLWTLETPRESDLPSGEEDDDSDITHAKGTVLPYESSPVHIGFDVARMSMQDKIYLQTIIQKLGSGTEVLLGKQKKACARIFVLYHGQYLSQESILLLHSALEKSSGNLLLWITTEESPPYDLQDLFLVVPVAGHDRKLEEFMREHPNIPEGSDCQAWFDSVTRRWMGAHWNLDRVDEIREFVYACLLRNIRWQDMVSYWVDSFLKYADTMGMDRYRAALRAVASAEATGSGQTLPSYRLPLAWENIFMNIAKAIAATASTASTAST</sequence>
<proteinExistence type="predicted"/>
<reference evidence="1" key="1">
    <citation type="journal article" date="2020" name="Nature">
        <title>Giant virus diversity and host interactions through global metagenomics.</title>
        <authorList>
            <person name="Schulz F."/>
            <person name="Roux S."/>
            <person name="Paez-Espino D."/>
            <person name="Jungbluth S."/>
            <person name="Walsh D.A."/>
            <person name="Denef V.J."/>
            <person name="McMahon K.D."/>
            <person name="Konstantinidis K.T."/>
            <person name="Eloe-Fadrosh E.A."/>
            <person name="Kyrpides N.C."/>
            <person name="Woyke T."/>
        </authorList>
    </citation>
    <scope>NUCLEOTIDE SEQUENCE</scope>
    <source>
        <strain evidence="1">GVMAG-M-3300023184-62</strain>
    </source>
</reference>
<name>A0A6C0IC70_9ZZZZ</name>
<dbReference type="AlphaFoldDB" id="A0A6C0IC70"/>
<organism evidence="1">
    <name type="scientific">viral metagenome</name>
    <dbReference type="NCBI Taxonomy" id="1070528"/>
    <lineage>
        <taxon>unclassified sequences</taxon>
        <taxon>metagenomes</taxon>
        <taxon>organismal metagenomes</taxon>
    </lineage>
</organism>